<dbReference type="SUPFAM" id="SSF49401">
    <property type="entry name" value="Bacterial adhesins"/>
    <property type="match status" value="1"/>
</dbReference>
<protein>
    <submittedName>
        <fullName evidence="6">Fimbrial protein</fullName>
    </submittedName>
</protein>
<comment type="similarity">
    <text evidence="2">Belongs to the fimbrial protein family.</text>
</comment>
<evidence type="ECO:0000256" key="2">
    <source>
        <dbReference type="ARBA" id="ARBA00006671"/>
    </source>
</evidence>
<dbReference type="Pfam" id="PF16970">
    <property type="entry name" value="FimA"/>
    <property type="match status" value="1"/>
</dbReference>
<sequence>MSLSLIVRSPQSAVRSPQSAVRSPQSAVRSPQSAIECVKLVAASLAIAGMMPTPARAVDGTITINGEITDQTCKIEGKDPPYDLIVNLPRIGTTALKKVNDTAGATAFEIKLSQCSATLDNQSVKAYFEPYSTTDYGTGNLIAYQMAQPVTQAKSSIPSPATVFKAVQIQLANPDGKTIKMGVNTDTQAAKSVKVTNQAATLRYLARYVKSTHESITAGKLVSYVQYSIVYP</sequence>
<keyword evidence="4" id="KW-0281">Fimbrium</keyword>
<dbReference type="InterPro" id="IPR008966">
    <property type="entry name" value="Adhesion_dom_sf"/>
</dbReference>
<dbReference type="OrthoDB" id="8640103at2"/>
<evidence type="ECO:0000256" key="4">
    <source>
        <dbReference type="ARBA" id="ARBA00023263"/>
    </source>
</evidence>
<dbReference type="AlphaFoldDB" id="A0A261VD08"/>
<evidence type="ECO:0000313" key="6">
    <source>
        <dbReference type="EMBL" id="OZI71895.1"/>
    </source>
</evidence>
<dbReference type="InterPro" id="IPR036937">
    <property type="entry name" value="Adhesion_dom_fimbrial_sf"/>
</dbReference>
<dbReference type="PANTHER" id="PTHR33420:SF3">
    <property type="entry name" value="FIMBRIAL SUBUNIT ELFA"/>
    <property type="match status" value="1"/>
</dbReference>
<evidence type="ECO:0000313" key="7">
    <source>
        <dbReference type="Proteomes" id="UP000216429"/>
    </source>
</evidence>
<comment type="subcellular location">
    <subcellularLocation>
        <location evidence="1">Fimbrium</location>
    </subcellularLocation>
</comment>
<dbReference type="InterPro" id="IPR039458">
    <property type="entry name" value="FimA-like"/>
</dbReference>
<reference evidence="7" key="1">
    <citation type="submission" date="2017-05" db="EMBL/GenBank/DDBJ databases">
        <title>Complete and WGS of Bordetella genogroups.</title>
        <authorList>
            <person name="Spilker T."/>
            <person name="Lipuma J."/>
        </authorList>
    </citation>
    <scope>NUCLEOTIDE SEQUENCE [LARGE SCALE GENOMIC DNA]</scope>
    <source>
        <strain evidence="7">AU6712</strain>
    </source>
</reference>
<dbReference type="Gene3D" id="2.60.40.1090">
    <property type="entry name" value="Fimbrial-type adhesion domain"/>
    <property type="match status" value="1"/>
</dbReference>
<name>A0A261VD08_9BORD</name>
<keyword evidence="7" id="KW-1185">Reference proteome</keyword>
<dbReference type="EMBL" id="NEVU01000003">
    <property type="protein sequence ID" value="OZI71895.1"/>
    <property type="molecule type" value="Genomic_DNA"/>
</dbReference>
<gene>
    <name evidence="6" type="ORF">CAL22_19120</name>
</gene>
<dbReference type="Proteomes" id="UP000216429">
    <property type="component" value="Unassembled WGS sequence"/>
</dbReference>
<evidence type="ECO:0000256" key="1">
    <source>
        <dbReference type="ARBA" id="ARBA00004561"/>
    </source>
</evidence>
<evidence type="ECO:0000256" key="5">
    <source>
        <dbReference type="SAM" id="MobiDB-lite"/>
    </source>
</evidence>
<accession>A0A261VD08</accession>
<evidence type="ECO:0000256" key="3">
    <source>
        <dbReference type="ARBA" id="ARBA00022729"/>
    </source>
</evidence>
<dbReference type="PANTHER" id="PTHR33420">
    <property type="entry name" value="FIMBRIAL SUBUNIT ELFA-RELATED"/>
    <property type="match status" value="1"/>
</dbReference>
<dbReference type="GO" id="GO:0009289">
    <property type="term" value="C:pilus"/>
    <property type="evidence" value="ECO:0007669"/>
    <property type="project" value="UniProtKB-SubCell"/>
</dbReference>
<feature type="region of interest" description="Disordered" evidence="5">
    <location>
        <begin position="1"/>
        <end position="27"/>
    </location>
</feature>
<keyword evidence="3" id="KW-0732">Signal</keyword>
<organism evidence="6 7">
    <name type="scientific">Bordetella genomosp. 12</name>
    <dbReference type="NCBI Taxonomy" id="463035"/>
    <lineage>
        <taxon>Bacteria</taxon>
        <taxon>Pseudomonadati</taxon>
        <taxon>Pseudomonadota</taxon>
        <taxon>Betaproteobacteria</taxon>
        <taxon>Burkholderiales</taxon>
        <taxon>Alcaligenaceae</taxon>
        <taxon>Bordetella</taxon>
    </lineage>
</organism>
<dbReference type="GO" id="GO:0043709">
    <property type="term" value="P:cell adhesion involved in single-species biofilm formation"/>
    <property type="evidence" value="ECO:0007669"/>
    <property type="project" value="TreeGrafter"/>
</dbReference>
<proteinExistence type="inferred from homology"/>
<dbReference type="InterPro" id="IPR050263">
    <property type="entry name" value="Bact_Fimbrial_Adh_Pro"/>
</dbReference>
<comment type="caution">
    <text evidence="6">The sequence shown here is derived from an EMBL/GenBank/DDBJ whole genome shotgun (WGS) entry which is preliminary data.</text>
</comment>